<dbReference type="HAMAP" id="MF_00195">
    <property type="entry name" value="GTPase_Der"/>
    <property type="match status" value="1"/>
</dbReference>
<dbReference type="EMBL" id="JBHLYQ010000006">
    <property type="protein sequence ID" value="MFC0080809.1"/>
    <property type="molecule type" value="Genomic_DNA"/>
</dbReference>
<sequence>MGELRASVGTDPGPGRLPVVAVVGRPNVGKSTLVNRLVGRRVAVVEERPGVTRDRLAVEAQWAGRRFVVLDTGGWLPRGDALEAKVSAQAERGLAEADLVLFVVDVTVAPTEEDLAMARLVRRAGRPTLLVANKADNDRRELDAWAYLALGLGDPFPVSALHGRQTGALLDQVLAQLPVAPEVAVAGEPGAAAVTDEEEAADPALAVAIVGRPNVGKSTLFNRLVGEERAVVHDLPGTTRDALDTLLSTPEGPIRFIDTAGIRRRSRHEEGSEFYAMVRSLQAIDRADVVLLVVDATEGVSHQDQRLAERIGAAGSPVVVVLNKWELLPTERRPEVLDGVADRLAFLGEVPVVKVSAKTGLGVHKILPALRQAGDAYRQRVPTGELNRAVRAAQEAHPAPGGARIRYAVQATAEPPTFTLFASRRLPPTYLRYLERQLRQRFALGPTPVVFRVRVGGR</sequence>
<accession>A0ABV6BZF1</accession>
<comment type="subunit">
    <text evidence="8">Associates with the 50S ribosomal subunit.</text>
</comment>
<evidence type="ECO:0000256" key="2">
    <source>
        <dbReference type="ARBA" id="ARBA00020953"/>
    </source>
</evidence>
<protein>
    <recommendedName>
        <fullName evidence="2 8">GTPase Der</fullName>
    </recommendedName>
    <alternativeName>
        <fullName evidence="7 8">GTP-binding protein EngA</fullName>
    </alternativeName>
</protein>
<dbReference type="PANTHER" id="PTHR43834">
    <property type="entry name" value="GTPASE DER"/>
    <property type="match status" value="1"/>
</dbReference>
<evidence type="ECO:0000259" key="11">
    <source>
        <dbReference type="PROSITE" id="PS51712"/>
    </source>
</evidence>
<feature type="domain" description="EngA-type G" evidence="11">
    <location>
        <begin position="205"/>
        <end position="378"/>
    </location>
</feature>
<evidence type="ECO:0000256" key="5">
    <source>
        <dbReference type="ARBA" id="ARBA00022741"/>
    </source>
</evidence>
<comment type="caution">
    <text evidence="12">The sequence shown here is derived from an EMBL/GenBank/DDBJ whole genome shotgun (WGS) entry which is preliminary data.</text>
</comment>
<dbReference type="InterPro" id="IPR006073">
    <property type="entry name" value="GTP-bd"/>
</dbReference>
<feature type="domain" description="EngA-type G" evidence="11">
    <location>
        <begin position="18"/>
        <end position="181"/>
    </location>
</feature>
<feature type="binding site" evidence="8">
    <location>
        <begin position="258"/>
        <end position="262"/>
    </location>
    <ligand>
        <name>GTP</name>
        <dbReference type="ChEBI" id="CHEBI:37565"/>
        <label>2</label>
    </ligand>
</feature>
<dbReference type="PRINTS" id="PR00326">
    <property type="entry name" value="GTP1OBG"/>
</dbReference>
<dbReference type="SMART" id="SM00382">
    <property type="entry name" value="AAA"/>
    <property type="match status" value="2"/>
</dbReference>
<dbReference type="SUPFAM" id="SSF52540">
    <property type="entry name" value="P-loop containing nucleoside triphosphate hydrolases"/>
    <property type="match status" value="2"/>
</dbReference>
<dbReference type="InterPro" id="IPR015946">
    <property type="entry name" value="KH_dom-like_a/b"/>
</dbReference>
<evidence type="ECO:0000313" key="12">
    <source>
        <dbReference type="EMBL" id="MFC0080809.1"/>
    </source>
</evidence>
<comment type="function">
    <text evidence="8 10">GTPase that plays an essential role in the late steps of ribosome biogenesis.</text>
</comment>
<reference evidence="12 13" key="1">
    <citation type="submission" date="2024-09" db="EMBL/GenBank/DDBJ databases">
        <authorList>
            <person name="Sun Q."/>
            <person name="Mori K."/>
        </authorList>
    </citation>
    <scope>NUCLEOTIDE SEQUENCE [LARGE SCALE GENOMIC DNA]</scope>
    <source>
        <strain evidence="12 13">JCM 15389</strain>
    </source>
</reference>
<dbReference type="InterPro" id="IPR003593">
    <property type="entry name" value="AAA+_ATPase"/>
</dbReference>
<dbReference type="Proteomes" id="UP001589788">
    <property type="component" value="Unassembled WGS sequence"/>
</dbReference>
<dbReference type="InterPro" id="IPR031166">
    <property type="entry name" value="G_ENGA"/>
</dbReference>
<evidence type="ECO:0000313" key="13">
    <source>
        <dbReference type="Proteomes" id="UP001589788"/>
    </source>
</evidence>
<dbReference type="PIRSF" id="PIRSF006485">
    <property type="entry name" value="GTP-binding_EngA"/>
    <property type="match status" value="1"/>
</dbReference>
<evidence type="ECO:0000256" key="10">
    <source>
        <dbReference type="RuleBase" id="RU004481"/>
    </source>
</evidence>
<keyword evidence="13" id="KW-1185">Reference proteome</keyword>
<dbReference type="PANTHER" id="PTHR43834:SF6">
    <property type="entry name" value="GTPASE DER"/>
    <property type="match status" value="1"/>
</dbReference>
<organism evidence="12 13">
    <name type="scientific">Aciditerrimonas ferrireducens</name>
    <dbReference type="NCBI Taxonomy" id="667306"/>
    <lineage>
        <taxon>Bacteria</taxon>
        <taxon>Bacillati</taxon>
        <taxon>Actinomycetota</taxon>
        <taxon>Acidimicrobiia</taxon>
        <taxon>Acidimicrobiales</taxon>
        <taxon>Acidimicrobiaceae</taxon>
        <taxon>Aciditerrimonas</taxon>
    </lineage>
</organism>
<dbReference type="RefSeq" id="WP_377787386.1">
    <property type="nucleotide sequence ID" value="NZ_JBHLYQ010000006.1"/>
</dbReference>
<evidence type="ECO:0000256" key="9">
    <source>
        <dbReference type="PROSITE-ProRule" id="PRU01049"/>
    </source>
</evidence>
<dbReference type="Pfam" id="PF14714">
    <property type="entry name" value="KH_dom-like"/>
    <property type="match status" value="1"/>
</dbReference>
<keyword evidence="4 10" id="KW-0677">Repeat</keyword>
<evidence type="ECO:0000256" key="8">
    <source>
        <dbReference type="HAMAP-Rule" id="MF_00195"/>
    </source>
</evidence>
<dbReference type="InterPro" id="IPR032859">
    <property type="entry name" value="KH_dom-like"/>
</dbReference>
<feature type="binding site" evidence="8">
    <location>
        <begin position="211"/>
        <end position="218"/>
    </location>
    <ligand>
        <name>GTP</name>
        <dbReference type="ChEBI" id="CHEBI:37565"/>
        <label>2</label>
    </ligand>
</feature>
<dbReference type="NCBIfam" id="TIGR03594">
    <property type="entry name" value="GTPase_EngA"/>
    <property type="match status" value="1"/>
</dbReference>
<dbReference type="InterPro" id="IPR016484">
    <property type="entry name" value="GTPase_Der"/>
</dbReference>
<evidence type="ECO:0000256" key="4">
    <source>
        <dbReference type="ARBA" id="ARBA00022737"/>
    </source>
</evidence>
<comment type="caution">
    <text evidence="8">Lacks conserved residue(s) required for the propagation of feature annotation.</text>
</comment>
<dbReference type="Pfam" id="PF01926">
    <property type="entry name" value="MMR_HSR1"/>
    <property type="match status" value="2"/>
</dbReference>
<evidence type="ECO:0000256" key="1">
    <source>
        <dbReference type="ARBA" id="ARBA00008279"/>
    </source>
</evidence>
<keyword evidence="5 8" id="KW-0547">Nucleotide-binding</keyword>
<keyword evidence="3 8" id="KW-0690">Ribosome biogenesis</keyword>
<evidence type="ECO:0000256" key="6">
    <source>
        <dbReference type="ARBA" id="ARBA00023134"/>
    </source>
</evidence>
<dbReference type="GO" id="GO:0016787">
    <property type="term" value="F:hydrolase activity"/>
    <property type="evidence" value="ECO:0007669"/>
    <property type="project" value="UniProtKB-KW"/>
</dbReference>
<gene>
    <name evidence="8 12" type="primary">der</name>
    <name evidence="12" type="ORF">ACFFRE_01380</name>
</gene>
<dbReference type="CDD" id="cd01894">
    <property type="entry name" value="EngA1"/>
    <property type="match status" value="1"/>
</dbReference>
<keyword evidence="12" id="KW-0378">Hydrolase</keyword>
<dbReference type="Gene3D" id="3.30.300.20">
    <property type="match status" value="1"/>
</dbReference>
<dbReference type="NCBIfam" id="TIGR00231">
    <property type="entry name" value="small_GTP"/>
    <property type="match status" value="2"/>
</dbReference>
<comment type="similarity">
    <text evidence="1 8 9 10">Belongs to the TRAFAC class TrmE-Era-EngA-EngB-Septin-like GTPase superfamily. EngA (Der) GTPase family.</text>
</comment>
<dbReference type="CDD" id="cd01895">
    <property type="entry name" value="EngA2"/>
    <property type="match status" value="1"/>
</dbReference>
<evidence type="ECO:0000256" key="7">
    <source>
        <dbReference type="ARBA" id="ARBA00032345"/>
    </source>
</evidence>
<dbReference type="InterPro" id="IPR027417">
    <property type="entry name" value="P-loop_NTPase"/>
</dbReference>
<feature type="binding site" evidence="8">
    <location>
        <begin position="133"/>
        <end position="136"/>
    </location>
    <ligand>
        <name>GTP</name>
        <dbReference type="ChEBI" id="CHEBI:37565"/>
        <label>1</label>
    </ligand>
</feature>
<dbReference type="Gene3D" id="3.40.50.300">
    <property type="entry name" value="P-loop containing nucleotide triphosphate hydrolases"/>
    <property type="match status" value="2"/>
</dbReference>
<proteinExistence type="inferred from homology"/>
<evidence type="ECO:0000256" key="3">
    <source>
        <dbReference type="ARBA" id="ARBA00022517"/>
    </source>
</evidence>
<name>A0ABV6BZF1_9ACTN</name>
<feature type="binding site" evidence="8">
    <location>
        <begin position="71"/>
        <end position="75"/>
    </location>
    <ligand>
        <name>GTP</name>
        <dbReference type="ChEBI" id="CHEBI:37565"/>
        <label>1</label>
    </ligand>
</feature>
<dbReference type="InterPro" id="IPR005225">
    <property type="entry name" value="Small_GTP-bd"/>
</dbReference>
<dbReference type="PROSITE" id="PS51712">
    <property type="entry name" value="G_ENGA"/>
    <property type="match status" value="2"/>
</dbReference>
<feature type="binding site" evidence="8">
    <location>
        <begin position="24"/>
        <end position="31"/>
    </location>
    <ligand>
        <name>GTP</name>
        <dbReference type="ChEBI" id="CHEBI:37565"/>
        <label>1</label>
    </ligand>
</feature>
<keyword evidence="6 8" id="KW-0342">GTP-binding</keyword>